<sequence length="802" mass="87658">MPFSRRGSSKGSRDAADRDLVATAFDAEYYLANNPDVAATGADPLRHFMSHGWREGRDPAPDFSVNDYMEMNPDVATSGANPYVHYLRHGRDEGRPGRNTSAPSRELRALIDRHFDTEFYLSRNKDVASLGLDPVEHFLHEGWRERRDPSPTFSVATYLAQRPDVAAAGVNPFVHFLNDELVKERARARALELAQMDEETRYKLIEPEFDVAFYREQNPDVPESSDAALHYLRNGWKEGRDPAPWFSSSRYIKDNTDVAEAAIEPFSHFLSVGRNEGRRTFKTVFADVKALGEAHEAIVEAFDAAFYQGINRDIGGDIDPIDHYLRHGWQEGRDPAPWFSTRGYLELNEDVAAAELNPFVHYITSGRDEGRTIRQPFRRWEATSARPDSLPPLPVYTQSPTLLTPAIITRRIIESVGVDGTLLVSVSDVDPADATGSAGVALASEAATVAGIRLPYLNLHPEAPRPGFAARAEDPVLRLLLGGTLIGSAKTSSVIEALMAVRYTMVVDMVFHGLAGHHPERLAAYAGLSGGRRMMWLHDYWLACPCRRLLNPDGRTSNPITGEPAHSCRFDKGRPEQTRRVGAFLSETKFTYLAPSLAAKRNARRLPVADPQLIVVAPQLSVGPAADGAVRNAASGPIRVAFAADPLDDCAWPLFQEIARRHAFDGNHTFVTFMPRPDLPHFISYIPVETQASAESIAEAMMNEAIDVVLVAPSWPVPVSRAAHAALAAGCAIISTEGSGNAVDLAAQAPHHLVLPTDEAVLEAFAGGAVADLVAQLRAAPIELQALSVNPAPLAPSAPGMR</sequence>
<dbReference type="EMBL" id="QHHQ01000003">
    <property type="protein sequence ID" value="RAI00912.1"/>
    <property type="molecule type" value="Genomic_DNA"/>
</dbReference>
<accession>A0A8B2NQG4</accession>
<protein>
    <submittedName>
        <fullName evidence="1">Uncharacterized protein</fullName>
    </submittedName>
</protein>
<comment type="caution">
    <text evidence="1">The sequence shown here is derived from an EMBL/GenBank/DDBJ whole genome shotgun (WGS) entry which is preliminary data.</text>
</comment>
<dbReference type="Proteomes" id="UP000249590">
    <property type="component" value="Unassembled WGS sequence"/>
</dbReference>
<name>A0A8B2NQG4_9HYPH</name>
<dbReference type="AlphaFoldDB" id="A0A8B2NQG4"/>
<organism evidence="1 2">
    <name type="scientific">Acuticoccus sediminis</name>
    <dbReference type="NCBI Taxonomy" id="2184697"/>
    <lineage>
        <taxon>Bacteria</taxon>
        <taxon>Pseudomonadati</taxon>
        <taxon>Pseudomonadota</taxon>
        <taxon>Alphaproteobacteria</taxon>
        <taxon>Hyphomicrobiales</taxon>
        <taxon>Amorphaceae</taxon>
        <taxon>Acuticoccus</taxon>
    </lineage>
</organism>
<keyword evidence="2" id="KW-1185">Reference proteome</keyword>
<gene>
    <name evidence="1" type="ORF">DLJ53_16925</name>
</gene>
<proteinExistence type="predicted"/>
<evidence type="ECO:0000313" key="1">
    <source>
        <dbReference type="EMBL" id="RAI00912.1"/>
    </source>
</evidence>
<evidence type="ECO:0000313" key="2">
    <source>
        <dbReference type="Proteomes" id="UP000249590"/>
    </source>
</evidence>
<reference evidence="1 2" key="1">
    <citation type="submission" date="2018-05" db="EMBL/GenBank/DDBJ databases">
        <title>Acuticoccus sediminis sp. nov., isolated from deep-sea sediment of Indian Ocean.</title>
        <authorList>
            <person name="Liu X."/>
            <person name="Lai Q."/>
            <person name="Du Y."/>
            <person name="Sun F."/>
            <person name="Zhang X."/>
            <person name="Wang S."/>
            <person name="Shao Z."/>
        </authorList>
    </citation>
    <scope>NUCLEOTIDE SEQUENCE [LARGE SCALE GENOMIC DNA]</scope>
    <source>
        <strain evidence="1 2">PTG4-2</strain>
    </source>
</reference>